<organism evidence="1 2">
    <name type="scientific">Columbia Basin potato purple top phytoplasma</name>
    <dbReference type="NCBI Taxonomy" id="307134"/>
    <lineage>
        <taxon>Bacteria</taxon>
        <taxon>Bacillati</taxon>
        <taxon>Mycoplasmatota</taxon>
        <taxon>Mollicutes</taxon>
        <taxon>Acholeplasmatales</taxon>
        <taxon>Acholeplasmataceae</taxon>
        <taxon>Candidatus Phytoplasma</taxon>
        <taxon>16SrVI (Clover proliferation group)</taxon>
    </lineage>
</organism>
<protein>
    <submittedName>
        <fullName evidence="1">PHP domain-containing protein</fullName>
    </submittedName>
</protein>
<proteinExistence type="predicted"/>
<reference evidence="1 2" key="1">
    <citation type="journal article" date="2023" name="Plant">
        <title>Draft Genome Sequence Resource of CBPPT1, a 'Candidatus Phytoplasma trifolii'-Related Strain Associated with Potato Purple Top Disease in the Columbia Basin, U.S.A.</title>
        <authorList>
            <person name="Wei W."/>
            <person name="Shao J."/>
            <person name="Bottner-Parker K.D."/>
            <person name="Zhao Y."/>
        </authorList>
    </citation>
    <scope>NUCLEOTIDE SEQUENCE [LARGE SCALE GENOMIC DNA]</scope>
    <source>
        <strain evidence="1 2">CBPPT1</strain>
    </source>
</reference>
<sequence length="95" mass="11461">QNNFNSFMERFNEKNKTTYRLITTIVDKKNNKWILVISGKQNFLNICSSEIFKQEVKTFLYNEVKDFIQNFQIDIQFSFINFQNIKDESNMICNI</sequence>
<name>A0ABT5L9P7_9MOLU</name>
<keyword evidence="2" id="KW-1185">Reference proteome</keyword>
<dbReference type="RefSeq" id="WP_273585474.1">
    <property type="nucleotide sequence ID" value="NZ_JANHJP010000053.1"/>
</dbReference>
<accession>A0ABT5L9P7</accession>
<comment type="caution">
    <text evidence="1">The sequence shown here is derived from an EMBL/GenBank/DDBJ whole genome shotgun (WGS) entry which is preliminary data.</text>
</comment>
<feature type="non-terminal residue" evidence="1">
    <location>
        <position position="1"/>
    </location>
</feature>
<evidence type="ECO:0000313" key="1">
    <source>
        <dbReference type="EMBL" id="MDC9032319.1"/>
    </source>
</evidence>
<dbReference type="Proteomes" id="UP001221763">
    <property type="component" value="Unassembled WGS sequence"/>
</dbReference>
<dbReference type="EMBL" id="JANHJP010000053">
    <property type="protein sequence ID" value="MDC9032319.1"/>
    <property type="molecule type" value="Genomic_DNA"/>
</dbReference>
<gene>
    <name evidence="1" type="ORF">M8044_000542</name>
</gene>
<evidence type="ECO:0000313" key="2">
    <source>
        <dbReference type="Proteomes" id="UP001221763"/>
    </source>
</evidence>